<dbReference type="GO" id="GO:0005524">
    <property type="term" value="F:ATP binding"/>
    <property type="evidence" value="ECO:0007669"/>
    <property type="project" value="UniProtKB-KW"/>
</dbReference>
<dbReference type="PROSITE" id="PS50893">
    <property type="entry name" value="ABC_TRANSPORTER_2"/>
    <property type="match status" value="1"/>
</dbReference>
<dbReference type="InterPro" id="IPR003439">
    <property type="entry name" value="ABC_transporter-like_ATP-bd"/>
</dbReference>
<accession>X1T4J2</accession>
<reference evidence="6" key="1">
    <citation type="journal article" date="2014" name="Front. Microbiol.">
        <title>High frequency of phylogenetically diverse reductive dehalogenase-homologous genes in deep subseafloor sedimentary metagenomes.</title>
        <authorList>
            <person name="Kawai M."/>
            <person name="Futagami T."/>
            <person name="Toyoda A."/>
            <person name="Takaki Y."/>
            <person name="Nishi S."/>
            <person name="Hori S."/>
            <person name="Arai W."/>
            <person name="Tsubouchi T."/>
            <person name="Morono Y."/>
            <person name="Uchiyama I."/>
            <person name="Ito T."/>
            <person name="Fujiyama A."/>
            <person name="Inagaki F."/>
            <person name="Takami H."/>
        </authorList>
    </citation>
    <scope>NUCLEOTIDE SEQUENCE</scope>
    <source>
        <strain evidence="6">Expedition CK06-06</strain>
    </source>
</reference>
<keyword evidence="3" id="KW-0547">Nucleotide-binding</keyword>
<evidence type="ECO:0000256" key="4">
    <source>
        <dbReference type="ARBA" id="ARBA00022840"/>
    </source>
</evidence>
<dbReference type="SMART" id="SM00382">
    <property type="entry name" value="AAA"/>
    <property type="match status" value="1"/>
</dbReference>
<comment type="caution">
    <text evidence="6">The sequence shown here is derived from an EMBL/GenBank/DDBJ whole genome shotgun (WGS) entry which is preliminary data.</text>
</comment>
<dbReference type="GO" id="GO:0016887">
    <property type="term" value="F:ATP hydrolysis activity"/>
    <property type="evidence" value="ECO:0007669"/>
    <property type="project" value="InterPro"/>
</dbReference>
<evidence type="ECO:0000313" key="6">
    <source>
        <dbReference type="EMBL" id="GAI82500.1"/>
    </source>
</evidence>
<dbReference type="InterPro" id="IPR015856">
    <property type="entry name" value="ABC_transpr_CbiO/EcfA_su"/>
</dbReference>
<dbReference type="GO" id="GO:0042626">
    <property type="term" value="F:ATPase-coupled transmembrane transporter activity"/>
    <property type="evidence" value="ECO:0007669"/>
    <property type="project" value="TreeGrafter"/>
</dbReference>
<sequence length="249" mass="28128">GELVTLTGPNGSGKTTLALLLAGILQPQEGEAMIDGIKSSKPKEFEAKRRDVGIVFENPDNQFITTSVERELAFGLENVGIQREEIRKRVEESLKRFSLEDLRFRSPHTLSGGEKQKVAIASILILAPRYLIFDEPTIYLDPPSRRTVLEIVQSLKGTISIIFISQFPSEIIVGDKIYFLTEGILEGPIRKEEILRKNLFKIPSLSFLHVLHEEGIYEETDIPEPDALCDVIETHKKKISYRKTQKNNV</sequence>
<dbReference type="PANTHER" id="PTHR43553:SF24">
    <property type="entry name" value="ENERGY-COUPLING FACTOR TRANSPORTER ATP-BINDING PROTEIN ECFA1"/>
    <property type="match status" value="1"/>
</dbReference>
<protein>
    <recommendedName>
        <fullName evidence="5">ABC transporter domain-containing protein</fullName>
    </recommendedName>
</protein>
<dbReference type="SUPFAM" id="SSF52540">
    <property type="entry name" value="P-loop containing nucleoside triphosphate hydrolases"/>
    <property type="match status" value="1"/>
</dbReference>
<keyword evidence="2" id="KW-0813">Transport</keyword>
<name>X1T4J2_9ZZZZ</name>
<dbReference type="PROSITE" id="PS00211">
    <property type="entry name" value="ABC_TRANSPORTER_1"/>
    <property type="match status" value="1"/>
</dbReference>
<dbReference type="AlphaFoldDB" id="X1T4J2"/>
<dbReference type="Pfam" id="PF00005">
    <property type="entry name" value="ABC_tran"/>
    <property type="match status" value="1"/>
</dbReference>
<organism evidence="6">
    <name type="scientific">marine sediment metagenome</name>
    <dbReference type="NCBI Taxonomy" id="412755"/>
    <lineage>
        <taxon>unclassified sequences</taxon>
        <taxon>metagenomes</taxon>
        <taxon>ecological metagenomes</taxon>
    </lineage>
</organism>
<dbReference type="InterPro" id="IPR050095">
    <property type="entry name" value="ECF_ABC_transporter_ATP-bd"/>
</dbReference>
<dbReference type="CDD" id="cd03225">
    <property type="entry name" value="ABC_cobalt_CbiO_domain1"/>
    <property type="match status" value="1"/>
</dbReference>
<dbReference type="GO" id="GO:0043190">
    <property type="term" value="C:ATP-binding cassette (ABC) transporter complex"/>
    <property type="evidence" value="ECO:0007669"/>
    <property type="project" value="TreeGrafter"/>
</dbReference>
<dbReference type="EMBL" id="BARW01009602">
    <property type="protein sequence ID" value="GAI82500.1"/>
    <property type="molecule type" value="Genomic_DNA"/>
</dbReference>
<gene>
    <name evidence="6" type="ORF">S12H4_19250</name>
</gene>
<dbReference type="InterPro" id="IPR017871">
    <property type="entry name" value="ABC_transporter-like_CS"/>
</dbReference>
<evidence type="ECO:0000256" key="1">
    <source>
        <dbReference type="ARBA" id="ARBA00005417"/>
    </source>
</evidence>
<proteinExistence type="inferred from homology"/>
<evidence type="ECO:0000256" key="2">
    <source>
        <dbReference type="ARBA" id="ARBA00022448"/>
    </source>
</evidence>
<keyword evidence="4" id="KW-0067">ATP-binding</keyword>
<evidence type="ECO:0000259" key="5">
    <source>
        <dbReference type="PROSITE" id="PS50893"/>
    </source>
</evidence>
<comment type="similarity">
    <text evidence="1">Belongs to the ABC transporter superfamily.</text>
</comment>
<feature type="non-terminal residue" evidence="6">
    <location>
        <position position="1"/>
    </location>
</feature>
<evidence type="ECO:0000256" key="3">
    <source>
        <dbReference type="ARBA" id="ARBA00022741"/>
    </source>
</evidence>
<feature type="domain" description="ABC transporter" evidence="5">
    <location>
        <begin position="1"/>
        <end position="207"/>
    </location>
</feature>
<dbReference type="InterPro" id="IPR003593">
    <property type="entry name" value="AAA+_ATPase"/>
</dbReference>
<dbReference type="InterPro" id="IPR027417">
    <property type="entry name" value="P-loop_NTPase"/>
</dbReference>
<dbReference type="Gene3D" id="3.40.50.300">
    <property type="entry name" value="P-loop containing nucleotide triphosphate hydrolases"/>
    <property type="match status" value="1"/>
</dbReference>
<dbReference type="PANTHER" id="PTHR43553">
    <property type="entry name" value="HEAVY METAL TRANSPORTER"/>
    <property type="match status" value="1"/>
</dbReference>